<dbReference type="Proteomes" id="UP001444661">
    <property type="component" value="Unassembled WGS sequence"/>
</dbReference>
<proteinExistence type="predicted"/>
<protein>
    <recommendedName>
        <fullName evidence="1">Heterokaryon incompatibility domain-containing protein</fullName>
    </recommendedName>
</protein>
<dbReference type="Pfam" id="PF06985">
    <property type="entry name" value="HET"/>
    <property type="match status" value="1"/>
</dbReference>
<evidence type="ECO:0000259" key="1">
    <source>
        <dbReference type="Pfam" id="PF06985"/>
    </source>
</evidence>
<feature type="domain" description="Heterokaryon incompatibility" evidence="1">
    <location>
        <begin position="187"/>
        <end position="320"/>
    </location>
</feature>
<evidence type="ECO:0000313" key="3">
    <source>
        <dbReference type="Proteomes" id="UP001444661"/>
    </source>
</evidence>
<comment type="caution">
    <text evidence="2">The sequence shown here is derived from an EMBL/GenBank/DDBJ whole genome shotgun (WGS) entry which is preliminary data.</text>
</comment>
<gene>
    <name evidence="2" type="ORF">PG993_008504</name>
</gene>
<dbReference type="PANTHER" id="PTHR33112:SF1">
    <property type="entry name" value="HETEROKARYON INCOMPATIBILITY DOMAIN-CONTAINING PROTEIN"/>
    <property type="match status" value="1"/>
</dbReference>
<organism evidence="2 3">
    <name type="scientific">Apiospora rasikravindrae</name>
    <dbReference type="NCBI Taxonomy" id="990691"/>
    <lineage>
        <taxon>Eukaryota</taxon>
        <taxon>Fungi</taxon>
        <taxon>Dikarya</taxon>
        <taxon>Ascomycota</taxon>
        <taxon>Pezizomycotina</taxon>
        <taxon>Sordariomycetes</taxon>
        <taxon>Xylariomycetidae</taxon>
        <taxon>Amphisphaeriales</taxon>
        <taxon>Apiosporaceae</taxon>
        <taxon>Apiospora</taxon>
    </lineage>
</organism>
<name>A0ABR1T0J7_9PEZI</name>
<dbReference type="InterPro" id="IPR010730">
    <property type="entry name" value="HET"/>
</dbReference>
<reference evidence="2 3" key="1">
    <citation type="submission" date="2023-01" db="EMBL/GenBank/DDBJ databases">
        <title>Analysis of 21 Apiospora genomes using comparative genomics revels a genus with tremendous synthesis potential of carbohydrate active enzymes and secondary metabolites.</title>
        <authorList>
            <person name="Sorensen T."/>
        </authorList>
    </citation>
    <scope>NUCLEOTIDE SEQUENCE [LARGE SCALE GENOMIC DNA]</scope>
    <source>
        <strain evidence="2 3">CBS 33761</strain>
    </source>
</reference>
<dbReference type="PANTHER" id="PTHR33112">
    <property type="entry name" value="DOMAIN PROTEIN, PUTATIVE-RELATED"/>
    <property type="match status" value="1"/>
</dbReference>
<sequence>MADELTDEGQVICAQCQSVLWAEFAREGEPGVVVMTVGESQEQLRRSRCPICRLLSIIKPRTAKQATTELRLFSTRDALALRPPQNASSAGHVDGRCISFSESKDMYAWKDGFLALSDPSNPPDYDIRHPDPNKVDIGFIQQCLAHCRESHGRRCKTPMGSAPSNLRVIDCQRFPPEVVPAPSNCQYAALSYIWGSPQISTPGGQSSEKFPRVVSDAIMTTTMLGMQYLWVDSYCINQDDASHKHQQIQQMGAIYSHSEVTLIAASGSDASHGLPGLGSVGRLARARLQACGVVFEEGPRHVGHFVKASTWMTRGWTLQETFLPRRRVIFTESEAAFLCNCTHAAESWKMPFRLPGVDLLSIAPLEALTLKAFFSYGSTSTYKARAEELKAILEQYTTRKLTYQSDALNACTGVLKIMETGDETFHYGLLTTIYSRRAATANFTMWLVWYHKNPSRRRPEFPSWSFLGWEGPATMGTADDCQPVFWKRTYEEFNPGNGDEKGRRPPCLAIESPDTETGLPRRLRLQGRMLNIRLRDFDDDGEMQSLMGPGQRQTPDDVYGPSSGGVYAELKVAATGMTELRPVCMDSVRPKLGVYKAFPLWVDNDALVTQCSPILLFGKYQDVFERVGIVYHGSSTSIWVDDRGDYLYPSWELSIKHRTLWMEQGCIETIVVA</sequence>
<evidence type="ECO:0000313" key="2">
    <source>
        <dbReference type="EMBL" id="KAK8040093.1"/>
    </source>
</evidence>
<accession>A0ABR1T0J7</accession>
<keyword evidence="3" id="KW-1185">Reference proteome</keyword>
<dbReference type="EMBL" id="JAQQWK010000006">
    <property type="protein sequence ID" value="KAK8040093.1"/>
    <property type="molecule type" value="Genomic_DNA"/>
</dbReference>